<dbReference type="EMBL" id="JBHSMF010000006">
    <property type="protein sequence ID" value="MFC5498164.1"/>
    <property type="molecule type" value="Genomic_DNA"/>
</dbReference>
<evidence type="ECO:0000313" key="3">
    <source>
        <dbReference type="Proteomes" id="UP001596037"/>
    </source>
</evidence>
<evidence type="ECO:0008006" key="4">
    <source>
        <dbReference type="Google" id="ProtNLM"/>
    </source>
</evidence>
<evidence type="ECO:0000313" key="2">
    <source>
        <dbReference type="EMBL" id="MFC5498164.1"/>
    </source>
</evidence>
<feature type="transmembrane region" description="Helical" evidence="1">
    <location>
        <begin position="9"/>
        <end position="30"/>
    </location>
</feature>
<keyword evidence="3" id="KW-1185">Reference proteome</keyword>
<comment type="caution">
    <text evidence="2">The sequence shown here is derived from an EMBL/GenBank/DDBJ whole genome shotgun (WGS) entry which is preliminary data.</text>
</comment>
<dbReference type="Proteomes" id="UP001596037">
    <property type="component" value="Unassembled WGS sequence"/>
</dbReference>
<organism evidence="2 3">
    <name type="scientific">Caenimonas terrae</name>
    <dbReference type="NCBI Taxonomy" id="696074"/>
    <lineage>
        <taxon>Bacteria</taxon>
        <taxon>Pseudomonadati</taxon>
        <taxon>Pseudomonadota</taxon>
        <taxon>Betaproteobacteria</taxon>
        <taxon>Burkholderiales</taxon>
        <taxon>Comamonadaceae</taxon>
        <taxon>Caenimonas</taxon>
    </lineage>
</organism>
<gene>
    <name evidence="2" type="ORF">ACFPOE_11510</name>
</gene>
<evidence type="ECO:0000256" key="1">
    <source>
        <dbReference type="SAM" id="Phobius"/>
    </source>
</evidence>
<keyword evidence="1" id="KW-0812">Transmembrane</keyword>
<keyword evidence="1" id="KW-1133">Transmembrane helix</keyword>
<proteinExistence type="predicted"/>
<feature type="transmembrane region" description="Helical" evidence="1">
    <location>
        <begin position="42"/>
        <end position="61"/>
    </location>
</feature>
<name>A0ABW0NC55_9BURK</name>
<protein>
    <recommendedName>
        <fullName evidence="4">LemA family protein</fullName>
    </recommendedName>
</protein>
<reference evidence="3" key="1">
    <citation type="journal article" date="2019" name="Int. J. Syst. Evol. Microbiol.">
        <title>The Global Catalogue of Microorganisms (GCM) 10K type strain sequencing project: providing services to taxonomists for standard genome sequencing and annotation.</title>
        <authorList>
            <consortium name="The Broad Institute Genomics Platform"/>
            <consortium name="The Broad Institute Genome Sequencing Center for Infectious Disease"/>
            <person name="Wu L."/>
            <person name="Ma J."/>
        </authorList>
    </citation>
    <scope>NUCLEOTIDE SEQUENCE [LARGE SCALE GENOMIC DNA]</scope>
    <source>
        <strain evidence="3">CCUG 57401</strain>
    </source>
</reference>
<sequence>MEGIRKKAGIWMLGVLLAFFVLLFVVFLLVWPPTTSGDVATWAQAVSTTAAVVVALFVALWQQDAARNREETLRLKAKADRCEAAFQLGHYIRTVADKVIAHTSRQVATRVYLTNAAGELDAIGVALDKYNPADFASYRELKPLIALMSARAAMLQQLNHALVGVDANNVSAALEGAFRGFIENIKSNVEEMKVLADEAKAAIPDRACHLFDMDEE</sequence>
<keyword evidence="1" id="KW-0472">Membrane</keyword>
<accession>A0ABW0NC55</accession>
<dbReference type="RefSeq" id="WP_376850224.1">
    <property type="nucleotide sequence ID" value="NZ_JBHSMF010000006.1"/>
</dbReference>